<feature type="domain" description="NB-ARC" evidence="6">
    <location>
        <begin position="171"/>
        <end position="343"/>
    </location>
</feature>
<dbReference type="RefSeq" id="XP_019703036.1">
    <property type="nucleotide sequence ID" value="XM_019847477.2"/>
</dbReference>
<sequence length="571" mass="65443">MAESIVQSAAQTIGNLLVEEAKYLYAVSDQIKRLEEELEWMQLFLKDADARQHDDAVVRKWVSKIKELAYEAEDIIEKYILRVSLKRPDGFWNTLKWLFSCIFRDAAALHEVGSDVDDLTQKISFLTSRMTTYGVNIRTGVSSSLSYAKRMELRRTFSHVEEDDPVGLESDSKTLVGRLVNQECKIVVVSGMGGLGKTTLAKKVYHHPTIRQHFHAFSWVHVSQQFQTQNVLKEILLDLAPKTETGEDPRNRIKGLSESELPDEVYKVLKDKPYLVVLDDVWTQEDWKRLQRAFPINDCRSKLLVTTRNKDILREMDVPGIFQHEPEELDMDQSWKLLKKKAAGKIGGPKTTDAKIEKWGRKMLAHCRGLPLAIVVLGGVLATKKTPKEWEAVYKDICSSLERDKYCNQPYKEVYDVLALSYHDLPYHLKPCFLHLGNFPEDYEIPTEKLYQMWIAEGLVTLSDISGVESLEDAAERYLNNLVQRSMVQVGEKSPIGGINTCRLHDLEREMCLEMVKEENFLQVIGHNASATEEFSASPTIMQSRFRRLAVYLGQNVRGHLDESPLKRIHT</sequence>
<dbReference type="FunFam" id="3.40.50.300:FF:001091">
    <property type="entry name" value="Probable disease resistance protein At1g61300"/>
    <property type="match status" value="1"/>
</dbReference>
<dbReference type="InParanoid" id="A0A6J0PCB4"/>
<dbReference type="PANTHER" id="PTHR23155">
    <property type="entry name" value="DISEASE RESISTANCE PROTEIN RP"/>
    <property type="match status" value="1"/>
</dbReference>
<dbReference type="Gene3D" id="1.10.10.10">
    <property type="entry name" value="Winged helix-like DNA-binding domain superfamily/Winged helix DNA-binding domain"/>
    <property type="match status" value="1"/>
</dbReference>
<dbReference type="InterPro" id="IPR038005">
    <property type="entry name" value="RX-like_CC"/>
</dbReference>
<evidence type="ECO:0000259" key="6">
    <source>
        <dbReference type="Pfam" id="PF00931"/>
    </source>
</evidence>
<evidence type="ECO:0000259" key="7">
    <source>
        <dbReference type="Pfam" id="PF18052"/>
    </source>
</evidence>
<evidence type="ECO:0000256" key="2">
    <source>
        <dbReference type="ARBA" id="ARBA00022614"/>
    </source>
</evidence>
<dbReference type="Gene3D" id="1.10.8.430">
    <property type="entry name" value="Helical domain of apoptotic protease-activating factors"/>
    <property type="match status" value="1"/>
</dbReference>
<keyword evidence="2" id="KW-0433">Leucine-rich repeat</keyword>
<evidence type="ECO:0000256" key="3">
    <source>
        <dbReference type="ARBA" id="ARBA00022737"/>
    </source>
</evidence>
<evidence type="ECO:0000259" key="8">
    <source>
        <dbReference type="Pfam" id="PF23559"/>
    </source>
</evidence>
<dbReference type="InterPro" id="IPR044974">
    <property type="entry name" value="Disease_R_plants"/>
</dbReference>
<dbReference type="Pfam" id="PF18052">
    <property type="entry name" value="Rx_N"/>
    <property type="match status" value="1"/>
</dbReference>
<keyword evidence="9" id="KW-1185">Reference proteome</keyword>
<gene>
    <name evidence="10" type="primary">LOC105035899</name>
</gene>
<keyword evidence="5" id="KW-0611">Plant defense</keyword>
<dbReference type="Pfam" id="PF00931">
    <property type="entry name" value="NB-ARC"/>
    <property type="match status" value="1"/>
</dbReference>
<keyword evidence="4" id="KW-0547">Nucleotide-binding</keyword>
<name>A0A6J0PCB4_ELAGV</name>
<dbReference type="InterPro" id="IPR027417">
    <property type="entry name" value="P-loop_NTPase"/>
</dbReference>
<dbReference type="GO" id="GO:0002758">
    <property type="term" value="P:innate immune response-activating signaling pathway"/>
    <property type="evidence" value="ECO:0007669"/>
    <property type="project" value="UniProtKB-ARBA"/>
</dbReference>
<dbReference type="Gene3D" id="1.20.5.4130">
    <property type="match status" value="1"/>
</dbReference>
<keyword evidence="3" id="KW-0677">Repeat</keyword>
<dbReference type="SUPFAM" id="SSF52540">
    <property type="entry name" value="P-loop containing nucleoside triphosphate hydrolases"/>
    <property type="match status" value="1"/>
</dbReference>
<dbReference type="Pfam" id="PF23559">
    <property type="entry name" value="WHD_DRP"/>
    <property type="match status" value="1"/>
</dbReference>
<comment type="similarity">
    <text evidence="1">Belongs to the disease resistance NB-LRR family.</text>
</comment>
<feature type="domain" description="Disease resistance N-terminal" evidence="7">
    <location>
        <begin position="5"/>
        <end position="87"/>
    </location>
</feature>
<organism evidence="9 10">
    <name type="scientific">Elaeis guineensis var. tenera</name>
    <name type="common">Oil palm</name>
    <dbReference type="NCBI Taxonomy" id="51953"/>
    <lineage>
        <taxon>Eukaryota</taxon>
        <taxon>Viridiplantae</taxon>
        <taxon>Streptophyta</taxon>
        <taxon>Embryophyta</taxon>
        <taxon>Tracheophyta</taxon>
        <taxon>Spermatophyta</taxon>
        <taxon>Magnoliopsida</taxon>
        <taxon>Liliopsida</taxon>
        <taxon>Arecaceae</taxon>
        <taxon>Arecoideae</taxon>
        <taxon>Cocoseae</taxon>
        <taxon>Elaeidinae</taxon>
        <taxon>Elaeis</taxon>
    </lineage>
</organism>
<evidence type="ECO:0000256" key="5">
    <source>
        <dbReference type="ARBA" id="ARBA00022821"/>
    </source>
</evidence>
<dbReference type="InterPro" id="IPR041118">
    <property type="entry name" value="Rx_N"/>
</dbReference>
<dbReference type="GO" id="GO:0043531">
    <property type="term" value="F:ADP binding"/>
    <property type="evidence" value="ECO:0007669"/>
    <property type="project" value="InterPro"/>
</dbReference>
<dbReference type="CDD" id="cd14798">
    <property type="entry name" value="RX-CC_like"/>
    <property type="match status" value="1"/>
</dbReference>
<dbReference type="Gene3D" id="3.40.50.300">
    <property type="entry name" value="P-loop containing nucleotide triphosphate hydrolases"/>
    <property type="match status" value="1"/>
</dbReference>
<dbReference type="InterPro" id="IPR002182">
    <property type="entry name" value="NB-ARC"/>
</dbReference>
<dbReference type="InterPro" id="IPR058922">
    <property type="entry name" value="WHD_DRP"/>
</dbReference>
<accession>A0A6J0PCB4</accession>
<dbReference type="FunFam" id="1.10.10.10:FF:000322">
    <property type="entry name" value="Probable disease resistance protein At1g63360"/>
    <property type="match status" value="1"/>
</dbReference>
<dbReference type="InterPro" id="IPR042197">
    <property type="entry name" value="Apaf_helical"/>
</dbReference>
<dbReference type="OrthoDB" id="646178at2759"/>
<dbReference type="PANTHER" id="PTHR23155:SF1185">
    <property type="entry name" value="DISEASE RESISTANCE RPP8-LIKE PROTEIN 3-RELATED"/>
    <property type="match status" value="1"/>
</dbReference>
<dbReference type="InterPro" id="IPR036388">
    <property type="entry name" value="WH-like_DNA-bd_sf"/>
</dbReference>
<reference evidence="10" key="1">
    <citation type="submission" date="2025-08" db="UniProtKB">
        <authorList>
            <consortium name="RefSeq"/>
        </authorList>
    </citation>
    <scope>IDENTIFICATION</scope>
</reference>
<feature type="domain" description="Disease resistance protein winged helix" evidence="8">
    <location>
        <begin position="439"/>
        <end position="510"/>
    </location>
</feature>
<dbReference type="GO" id="GO:0009626">
    <property type="term" value="P:plant-type hypersensitive response"/>
    <property type="evidence" value="ECO:0007669"/>
    <property type="project" value="UniProtKB-ARBA"/>
</dbReference>
<dbReference type="GO" id="GO:0042742">
    <property type="term" value="P:defense response to bacterium"/>
    <property type="evidence" value="ECO:0007669"/>
    <property type="project" value="UniProtKB-ARBA"/>
</dbReference>
<proteinExistence type="inferred from homology"/>
<protein>
    <submittedName>
        <fullName evidence="10">Disease resistance protein At1g50180</fullName>
    </submittedName>
</protein>
<dbReference type="PRINTS" id="PR00364">
    <property type="entry name" value="DISEASERSIST"/>
</dbReference>
<evidence type="ECO:0000256" key="1">
    <source>
        <dbReference type="ARBA" id="ARBA00008894"/>
    </source>
</evidence>
<evidence type="ECO:0000256" key="4">
    <source>
        <dbReference type="ARBA" id="ARBA00022741"/>
    </source>
</evidence>
<dbReference type="FunFam" id="1.10.8.430:FF:000003">
    <property type="entry name" value="Probable disease resistance protein At5g66910"/>
    <property type="match status" value="1"/>
</dbReference>
<evidence type="ECO:0000313" key="9">
    <source>
        <dbReference type="Proteomes" id="UP000504607"/>
    </source>
</evidence>
<evidence type="ECO:0000313" key="10">
    <source>
        <dbReference type="RefSeq" id="XP_019703036.1"/>
    </source>
</evidence>
<dbReference type="AlphaFoldDB" id="A0A6J0PCB4"/>
<dbReference type="Proteomes" id="UP000504607">
    <property type="component" value="Unplaced"/>
</dbReference>